<reference evidence="1" key="1">
    <citation type="journal article" date="2020" name="Stud. Mycol.">
        <title>101 Dothideomycetes genomes: a test case for predicting lifestyles and emergence of pathogens.</title>
        <authorList>
            <person name="Haridas S."/>
            <person name="Albert R."/>
            <person name="Binder M."/>
            <person name="Bloem J."/>
            <person name="Labutti K."/>
            <person name="Salamov A."/>
            <person name="Andreopoulos B."/>
            <person name="Baker S."/>
            <person name="Barry K."/>
            <person name="Bills G."/>
            <person name="Bluhm B."/>
            <person name="Cannon C."/>
            <person name="Castanera R."/>
            <person name="Culley D."/>
            <person name="Daum C."/>
            <person name="Ezra D."/>
            <person name="Gonzalez J."/>
            <person name="Henrissat B."/>
            <person name="Kuo A."/>
            <person name="Liang C."/>
            <person name="Lipzen A."/>
            <person name="Lutzoni F."/>
            <person name="Magnuson J."/>
            <person name="Mondo S."/>
            <person name="Nolan M."/>
            <person name="Ohm R."/>
            <person name="Pangilinan J."/>
            <person name="Park H.-J."/>
            <person name="Ramirez L."/>
            <person name="Alfaro M."/>
            <person name="Sun H."/>
            <person name="Tritt A."/>
            <person name="Yoshinaga Y."/>
            <person name="Zwiers L.-H."/>
            <person name="Turgeon B."/>
            <person name="Goodwin S."/>
            <person name="Spatafora J."/>
            <person name="Crous P."/>
            <person name="Grigoriev I."/>
        </authorList>
    </citation>
    <scope>NUCLEOTIDE SEQUENCE</scope>
    <source>
        <strain evidence="1">CBS 525.71</strain>
    </source>
</reference>
<sequence>MARLRKPSPLEPSIFLQQPDQTRRSSPRKAVREVSYIISSDEDEENVLLRPKPSKRDLGDPSLIFQEDPFYTSKSNASPSTLTLTPRKQRILRPVESNSRLLRKLSDESLASPEKRPRSERRARRERSGTYEVGMDLGRKKNLMYAKSLARSVAGRELKKASSRIDVLDDTELQSPRKIRQEKKEVAVEVEEIEAEPEEETSILCGDEEDVAQEVEEQQVETIGTEKSTTEEHEEEEEDDEDVILPVRSRQRRPQRRIDSDSESDYVEEAASEEKQKQVDEQPEEPQPLVSMQPHHRKGHSTISNWAKEVIDLTDSPKAPDSFVLPESTRARSSSFAVSRPATSSSDGMQPFLTYSPTPTKKRSPCKAPPVARPTTPLLAPASPTKLVSPSKKKPLIPKAPDLRPSLDAFWNPEVVNDWNDRHSPAKKLVSPRKQQWRDDITKMMGGMDLEDASSSDEAYTSLVTSPKKKICCPKPPKKDAPSVSEPTAKEIRAQRKDFAERKHSIATSFLAELDTTICSGTITRLSSATGGIKLIWSKTLKTTAGRANWRREVIRLKTSSPGEPPSFKTEVRHHCSIELAAKVIDDEERLYNVLAHEFCHLLTFMISEIRNNPHGAEFKTWGRKVSAAFADRGVEVTTKHSYAIEYKFVWECVSCGYEFKRHSRSVDTQRHSCGKCKGALVQTKPAPRGGGAKGEGKKSEYQVFVKENFRRVKSEMAEEGLDTQMGKVMEVVAREYRKRKEVEKKEGEKDIDELDEALEGLKL</sequence>
<keyword evidence="2" id="KW-1185">Reference proteome</keyword>
<evidence type="ECO:0000313" key="1">
    <source>
        <dbReference type="EMBL" id="KAF2629976.1"/>
    </source>
</evidence>
<dbReference type="Proteomes" id="UP000799754">
    <property type="component" value="Unassembled WGS sequence"/>
</dbReference>
<comment type="caution">
    <text evidence="1">The sequence shown here is derived from an EMBL/GenBank/DDBJ whole genome shotgun (WGS) entry which is preliminary data.</text>
</comment>
<accession>A0ACB6S6S1</accession>
<protein>
    <submittedName>
        <fullName evidence="1">Uncharacterized protein</fullName>
    </submittedName>
</protein>
<dbReference type="EMBL" id="MU006708">
    <property type="protein sequence ID" value="KAF2629976.1"/>
    <property type="molecule type" value="Genomic_DNA"/>
</dbReference>
<proteinExistence type="predicted"/>
<organism evidence="1 2">
    <name type="scientific">Macroventuria anomochaeta</name>
    <dbReference type="NCBI Taxonomy" id="301207"/>
    <lineage>
        <taxon>Eukaryota</taxon>
        <taxon>Fungi</taxon>
        <taxon>Dikarya</taxon>
        <taxon>Ascomycota</taxon>
        <taxon>Pezizomycotina</taxon>
        <taxon>Dothideomycetes</taxon>
        <taxon>Pleosporomycetidae</taxon>
        <taxon>Pleosporales</taxon>
        <taxon>Pleosporineae</taxon>
        <taxon>Didymellaceae</taxon>
        <taxon>Macroventuria</taxon>
    </lineage>
</organism>
<gene>
    <name evidence="1" type="ORF">BU25DRAFT_408568</name>
</gene>
<evidence type="ECO:0000313" key="2">
    <source>
        <dbReference type="Proteomes" id="UP000799754"/>
    </source>
</evidence>
<name>A0ACB6S6S1_9PLEO</name>